<comment type="caution">
    <text evidence="2">The sequence shown here is derived from an EMBL/GenBank/DDBJ whole genome shotgun (WGS) entry which is preliminary data.</text>
</comment>
<dbReference type="EMBL" id="JAPDOD010000017">
    <property type="protein sequence ID" value="MDA0162208.1"/>
    <property type="molecule type" value="Genomic_DNA"/>
</dbReference>
<dbReference type="InterPro" id="IPR011017">
    <property type="entry name" value="TRASH_dom"/>
</dbReference>
<organism evidence="2 3">
    <name type="scientific">Solirubrobacter ginsenosidimutans</name>
    <dbReference type="NCBI Taxonomy" id="490573"/>
    <lineage>
        <taxon>Bacteria</taxon>
        <taxon>Bacillati</taxon>
        <taxon>Actinomycetota</taxon>
        <taxon>Thermoleophilia</taxon>
        <taxon>Solirubrobacterales</taxon>
        <taxon>Solirubrobacteraceae</taxon>
        <taxon>Solirubrobacter</taxon>
    </lineage>
</organism>
<keyword evidence="3" id="KW-1185">Reference proteome</keyword>
<evidence type="ECO:0000313" key="3">
    <source>
        <dbReference type="Proteomes" id="UP001149140"/>
    </source>
</evidence>
<evidence type="ECO:0000313" key="2">
    <source>
        <dbReference type="EMBL" id="MDA0162208.1"/>
    </source>
</evidence>
<sequence length="295" mass="30337">MSQGDLVQRMERLLADRVPFVTATVVRAAKPTSVRPGDAAIVLGDGTIDGFVGGVCAQASVRLHAARVLETGEAVLLRLFPGAGDDDVQDGVVVAHNPCLSGGSLEIFLDPHLAAPRVLIVGDTPIARALETVAGAAGYSVSRGGEIDPQRSDAALVVASHGDAEERALVQALEVGVGYVALVASPRRGAAVLQSLDVDEALRSLVQTPAGLDIGARAPGDIAVSILAQMIAQRTSHAPEASVAPEPVRTVVDPVCGMNVMVSGSTPHLEVGGEDFYFCCEGCRSTYAAQHSHAG</sequence>
<dbReference type="InterPro" id="IPR003777">
    <property type="entry name" value="XdhC_CoxI"/>
</dbReference>
<dbReference type="SMART" id="SM00746">
    <property type="entry name" value="TRASH"/>
    <property type="match status" value="1"/>
</dbReference>
<dbReference type="InterPro" id="IPR052698">
    <property type="entry name" value="MoCofactor_Util/Proc"/>
</dbReference>
<dbReference type="RefSeq" id="WP_270041445.1">
    <property type="nucleotide sequence ID" value="NZ_JAPDOD010000017.1"/>
</dbReference>
<dbReference type="PANTHER" id="PTHR30388:SF4">
    <property type="entry name" value="MOLYBDENUM COFACTOR INSERTION CHAPERONE PAOD"/>
    <property type="match status" value="1"/>
</dbReference>
<feature type="domain" description="TRASH" evidence="1">
    <location>
        <begin position="253"/>
        <end position="291"/>
    </location>
</feature>
<evidence type="ECO:0000259" key="1">
    <source>
        <dbReference type="SMART" id="SM00746"/>
    </source>
</evidence>
<reference evidence="2" key="1">
    <citation type="submission" date="2022-10" db="EMBL/GenBank/DDBJ databases">
        <title>The WGS of Solirubrobacter ginsenosidimutans DSM 21036.</title>
        <authorList>
            <person name="Jiang Z."/>
        </authorList>
    </citation>
    <scope>NUCLEOTIDE SEQUENCE</scope>
    <source>
        <strain evidence="2">DSM 21036</strain>
    </source>
</reference>
<dbReference type="Pfam" id="PF02625">
    <property type="entry name" value="XdhC_CoxI"/>
    <property type="match status" value="1"/>
</dbReference>
<dbReference type="InterPro" id="IPR027051">
    <property type="entry name" value="XdhC_Rossmann_dom"/>
</dbReference>
<dbReference type="Pfam" id="PF13478">
    <property type="entry name" value="XdhC_C"/>
    <property type="match status" value="1"/>
</dbReference>
<dbReference type="Gene3D" id="3.40.50.720">
    <property type="entry name" value="NAD(P)-binding Rossmann-like Domain"/>
    <property type="match status" value="1"/>
</dbReference>
<dbReference type="Proteomes" id="UP001149140">
    <property type="component" value="Unassembled WGS sequence"/>
</dbReference>
<accession>A0A9X3S605</accession>
<name>A0A9X3S605_9ACTN</name>
<gene>
    <name evidence="2" type="ORF">OM076_18190</name>
</gene>
<proteinExistence type="predicted"/>
<dbReference type="PANTHER" id="PTHR30388">
    <property type="entry name" value="ALDEHYDE OXIDOREDUCTASE MOLYBDENUM COFACTOR ASSEMBLY PROTEIN"/>
    <property type="match status" value="1"/>
</dbReference>
<dbReference type="AlphaFoldDB" id="A0A9X3S605"/>
<protein>
    <submittedName>
        <fullName evidence="2">XdhC family protein</fullName>
    </submittedName>
</protein>